<dbReference type="Gene3D" id="4.10.40.20">
    <property type="match status" value="1"/>
</dbReference>
<keyword evidence="4" id="KW-1015">Disulfide bond</keyword>
<keyword evidence="2" id="KW-0964">Secreted</keyword>
<dbReference type="GO" id="GO:0001558">
    <property type="term" value="P:regulation of cell growth"/>
    <property type="evidence" value="ECO:0007669"/>
    <property type="project" value="InterPro"/>
</dbReference>
<evidence type="ECO:0000256" key="5">
    <source>
        <dbReference type="SAM" id="SignalP"/>
    </source>
</evidence>
<dbReference type="Pfam" id="PF00219">
    <property type="entry name" value="IGFBP"/>
    <property type="match status" value="1"/>
</dbReference>
<evidence type="ECO:0000256" key="3">
    <source>
        <dbReference type="ARBA" id="ARBA00022729"/>
    </source>
</evidence>
<dbReference type="PROSITE" id="PS51257">
    <property type="entry name" value="PROKAR_LIPOPROTEIN"/>
    <property type="match status" value="1"/>
</dbReference>
<dbReference type="EMBL" id="HAHM01000082">
    <property type="protein sequence ID" value="SNX33606.1"/>
    <property type="molecule type" value="Transcribed_RNA"/>
</dbReference>
<dbReference type="EMBL" id="HAHN01000278">
    <property type="protein sequence ID" value="SNX35174.1"/>
    <property type="molecule type" value="Transcribed_RNA"/>
</dbReference>
<dbReference type="PROSITE" id="PS51323">
    <property type="entry name" value="IGFBP_N_2"/>
    <property type="match status" value="1"/>
</dbReference>
<comment type="subcellular location">
    <subcellularLocation>
        <location evidence="1">Secreted</location>
    </subcellularLocation>
</comment>
<dbReference type="GO" id="GO:0005520">
    <property type="term" value="F:insulin-like growth factor binding"/>
    <property type="evidence" value="ECO:0007669"/>
    <property type="project" value="InterPro"/>
</dbReference>
<proteinExistence type="predicted"/>
<dbReference type="InterPro" id="IPR000867">
    <property type="entry name" value="IGFBP-like"/>
</dbReference>
<dbReference type="AlphaFoldDB" id="A0A4Q8K2B8"/>
<feature type="signal peptide" evidence="5">
    <location>
        <begin position="1"/>
        <end position="20"/>
    </location>
</feature>
<evidence type="ECO:0000259" key="6">
    <source>
        <dbReference type="PROSITE" id="PS51323"/>
    </source>
</evidence>
<feature type="domain" description="IGFBP N-terminal" evidence="6">
    <location>
        <begin position="19"/>
        <end position="103"/>
    </location>
</feature>
<dbReference type="SMART" id="SM00121">
    <property type="entry name" value="IB"/>
    <property type="match status" value="1"/>
</dbReference>
<dbReference type="PANTHER" id="PTHR14186:SF20">
    <property type="entry name" value="CYSTEINE-RICH MOTOR NEURON 1 PROTEIN-LIKE"/>
    <property type="match status" value="1"/>
</dbReference>
<name>A0A4Q8K2B8_9ARAC</name>
<dbReference type="SUPFAM" id="SSF57184">
    <property type="entry name" value="Growth factor receptor domain"/>
    <property type="match status" value="1"/>
</dbReference>
<evidence type="ECO:0000256" key="2">
    <source>
        <dbReference type="ARBA" id="ARBA00022525"/>
    </source>
</evidence>
<reference evidence="7" key="2">
    <citation type="submission" date="2019-05" db="EMBL/GenBank/DDBJ databases">
        <title>Unravelling the molecular evolution of spider venoms.</title>
        <authorList>
            <person name="Pineda S."/>
        </authorList>
    </citation>
    <scope>NUCLEOTIDE SEQUENCE</scope>
</reference>
<accession>A0A4Q8K2B8</accession>
<reference evidence="7" key="1">
    <citation type="submission" date="2017-05" db="EMBL/GenBank/DDBJ databases">
        <authorList>
            <person name="QRISCLOUD D."/>
        </authorList>
    </citation>
    <scope>NUCLEOTIDE SEQUENCE</scope>
</reference>
<dbReference type="GO" id="GO:0009966">
    <property type="term" value="P:regulation of signal transduction"/>
    <property type="evidence" value="ECO:0007669"/>
    <property type="project" value="TreeGrafter"/>
</dbReference>
<organism evidence="7">
    <name type="scientific">Liphistius thaleban</name>
    <dbReference type="NCBI Taxonomy" id="1905330"/>
    <lineage>
        <taxon>Eukaryota</taxon>
        <taxon>Metazoa</taxon>
        <taxon>Ecdysozoa</taxon>
        <taxon>Arthropoda</taxon>
        <taxon>Chelicerata</taxon>
        <taxon>Arachnida</taxon>
        <taxon>Araneae</taxon>
        <taxon>Mesothelae</taxon>
        <taxon>Liphistiidae</taxon>
        <taxon>Liphistius</taxon>
    </lineage>
</organism>
<dbReference type="GO" id="GO:0005576">
    <property type="term" value="C:extracellular region"/>
    <property type="evidence" value="ECO:0007669"/>
    <property type="project" value="UniProtKB-SubCell"/>
</dbReference>
<keyword evidence="3 5" id="KW-0732">Signal</keyword>
<feature type="chain" id="PRO_5033444292" evidence="5">
    <location>
        <begin position="21"/>
        <end position="135"/>
    </location>
</feature>
<protein>
    <submittedName>
        <fullName evidence="8">U55-Liphistoxin-Lth1a_1</fullName>
    </submittedName>
    <submittedName>
        <fullName evidence="7">U74-Liphistoxin-Lth1a_1</fullName>
    </submittedName>
</protein>
<evidence type="ECO:0000256" key="4">
    <source>
        <dbReference type="ARBA" id="ARBA00023157"/>
    </source>
</evidence>
<dbReference type="PANTHER" id="PTHR14186">
    <property type="entry name" value="INSULIN-LIKE GROWTH FACTOR BINDING PROTEIN-RELATED"/>
    <property type="match status" value="1"/>
</dbReference>
<evidence type="ECO:0000313" key="7">
    <source>
        <dbReference type="EMBL" id="SNX33606.1"/>
    </source>
</evidence>
<evidence type="ECO:0000313" key="8">
    <source>
        <dbReference type="EMBL" id="SNX33951.1"/>
    </source>
</evidence>
<evidence type="ECO:0000256" key="1">
    <source>
        <dbReference type="ARBA" id="ARBA00004613"/>
    </source>
</evidence>
<dbReference type="InterPro" id="IPR011390">
    <property type="entry name" value="IGFBP_rP_mac25"/>
</dbReference>
<dbReference type="EMBL" id="HAHN01000140">
    <property type="protein sequence ID" value="SNX33951.1"/>
    <property type="molecule type" value="Transcribed_RNA"/>
</dbReference>
<sequence>MARIHGICFVLAFLFTGSFALSCALCDLSLCKPLDPSTCPLGVTRDICFCCPVCYKTEGEICGGPWNYHGTCGGELTCVIPPSPSEEYDSVDDFTSEGVCMETEENEIDEGEIDEVDTEKNEIDEDRIIEDEIEG</sequence>
<dbReference type="InterPro" id="IPR009030">
    <property type="entry name" value="Growth_fac_rcpt_cys_sf"/>
</dbReference>